<accession>A0A7X1AYR4</accession>
<evidence type="ECO:0000256" key="3">
    <source>
        <dbReference type="ARBA" id="ARBA00022801"/>
    </source>
</evidence>
<dbReference type="InterPro" id="IPR043795">
    <property type="entry name" value="N-alpha-Ac-DABA-like"/>
</dbReference>
<dbReference type="GO" id="GO:0046872">
    <property type="term" value="F:metal ion binding"/>
    <property type="evidence" value="ECO:0007669"/>
    <property type="project" value="UniProtKB-KW"/>
</dbReference>
<comment type="cofactor">
    <cofactor evidence="1">
        <name>Zn(2+)</name>
        <dbReference type="ChEBI" id="CHEBI:29105"/>
    </cofactor>
</comment>
<comment type="caution">
    <text evidence="7">The sequence shown here is derived from an EMBL/GenBank/DDBJ whole genome shotgun (WGS) entry which is preliminary data.</text>
</comment>
<dbReference type="GO" id="GO:0016788">
    <property type="term" value="F:hydrolase activity, acting on ester bonds"/>
    <property type="evidence" value="ECO:0007669"/>
    <property type="project" value="InterPro"/>
</dbReference>
<keyword evidence="3" id="KW-0378">Hydrolase</keyword>
<dbReference type="RefSeq" id="WP_185693060.1">
    <property type="nucleotide sequence ID" value="NZ_JACHVA010000086.1"/>
</dbReference>
<evidence type="ECO:0000313" key="8">
    <source>
        <dbReference type="Proteomes" id="UP000525652"/>
    </source>
</evidence>
<evidence type="ECO:0000256" key="5">
    <source>
        <dbReference type="SAM" id="MobiDB-lite"/>
    </source>
</evidence>
<feature type="region of interest" description="Disordered" evidence="5">
    <location>
        <begin position="355"/>
        <end position="379"/>
    </location>
</feature>
<dbReference type="InterPro" id="IPR053138">
    <property type="entry name" value="N-alpha-Ac-DABA_deacetylase"/>
</dbReference>
<dbReference type="EMBL" id="JACHVA010000086">
    <property type="protein sequence ID" value="MBC2602372.1"/>
    <property type="molecule type" value="Genomic_DNA"/>
</dbReference>
<dbReference type="GO" id="GO:0016811">
    <property type="term" value="F:hydrolase activity, acting on carbon-nitrogen (but not peptide) bonds, in linear amides"/>
    <property type="evidence" value="ECO:0007669"/>
    <property type="project" value="InterPro"/>
</dbReference>
<evidence type="ECO:0000256" key="4">
    <source>
        <dbReference type="ARBA" id="ARBA00022833"/>
    </source>
</evidence>
<organism evidence="7 8">
    <name type="scientific">Puniceicoccus vermicola</name>
    <dbReference type="NCBI Taxonomy" id="388746"/>
    <lineage>
        <taxon>Bacteria</taxon>
        <taxon>Pseudomonadati</taxon>
        <taxon>Verrucomicrobiota</taxon>
        <taxon>Opitutia</taxon>
        <taxon>Puniceicoccales</taxon>
        <taxon>Puniceicoccaceae</taxon>
        <taxon>Puniceicoccus</taxon>
    </lineage>
</organism>
<keyword evidence="8" id="KW-1185">Reference proteome</keyword>
<name>A0A7X1AYR4_9BACT</name>
<evidence type="ECO:0000256" key="2">
    <source>
        <dbReference type="ARBA" id="ARBA00022723"/>
    </source>
</evidence>
<evidence type="ECO:0000313" key="7">
    <source>
        <dbReference type="EMBL" id="MBC2602372.1"/>
    </source>
</evidence>
<dbReference type="Gene3D" id="3.40.630.10">
    <property type="entry name" value="Zn peptidases"/>
    <property type="match status" value="1"/>
</dbReference>
<keyword evidence="4" id="KW-0862">Zinc</keyword>
<gene>
    <name evidence="7" type="ORF">H5P30_11345</name>
</gene>
<dbReference type="CDD" id="cd06251">
    <property type="entry name" value="M14_ASTE_ASPA-like"/>
    <property type="match status" value="1"/>
</dbReference>
<evidence type="ECO:0000256" key="1">
    <source>
        <dbReference type="ARBA" id="ARBA00001947"/>
    </source>
</evidence>
<sequence length="379" mass="41106">MSKLDSLIAKTQEGKNSKFSLFEATISPGETASLGLPLPEMLGYAPLYMPVKVINGKQAGPTVLAFATMRGDEFNGMEILKQLVGMPLLEKLHGTLIIVPVLNVFGMLNRSSTLPDGHTLEGNFPGSPDGNYTQRTANLFYENLFKSCDVCLELSSGNINHNFLPHTHADFSNPANRELSQSFPVSVSVDIEPEEGSLQACAKEAGIPMLMYRAGEAMRFNPHAIRLGKRGILGLLRRLKMLPEPERGRVKEAHSPILSEASDWVHATKSGIAHPQVRLGDRVNRGDILAIISEPLGSFQEVKVKSPVDGVIVGTNDMPLVFEGDFLFRIATFKELDDVADRLQKWVGELPISAGEAATSSSGETTSGTFGEISEKTSS</sequence>
<feature type="compositionally biased region" description="Low complexity" evidence="5">
    <location>
        <begin position="355"/>
        <end position="372"/>
    </location>
</feature>
<proteinExistence type="predicted"/>
<feature type="domain" description="Succinylglutamate desuccinylase/Aspartoacylase catalytic" evidence="6">
    <location>
        <begin position="59"/>
        <end position="237"/>
    </location>
</feature>
<dbReference type="PANTHER" id="PTHR37326">
    <property type="entry name" value="BLL3975 PROTEIN"/>
    <property type="match status" value="1"/>
</dbReference>
<dbReference type="PANTHER" id="PTHR37326:SF2">
    <property type="entry name" value="SUCCINYLGLUTAMATE DESUCCINYLASE_ASPARTOACYLASE FAMILY PROTEIN"/>
    <property type="match status" value="1"/>
</dbReference>
<dbReference type="SUPFAM" id="SSF53187">
    <property type="entry name" value="Zn-dependent exopeptidases"/>
    <property type="match status" value="1"/>
</dbReference>
<protein>
    <submittedName>
        <fullName evidence="7">Succinylglutamate desuccinylase/aspartoacylase family protein</fullName>
    </submittedName>
</protein>
<dbReference type="Proteomes" id="UP000525652">
    <property type="component" value="Unassembled WGS sequence"/>
</dbReference>
<keyword evidence="2" id="KW-0479">Metal-binding</keyword>
<reference evidence="7 8" key="1">
    <citation type="submission" date="2020-07" db="EMBL/GenBank/DDBJ databases">
        <authorList>
            <person name="Feng X."/>
        </authorList>
    </citation>
    <scope>NUCLEOTIDE SEQUENCE [LARGE SCALE GENOMIC DNA]</scope>
    <source>
        <strain evidence="7 8">JCM14086</strain>
    </source>
</reference>
<dbReference type="Pfam" id="PF24827">
    <property type="entry name" value="AstE_AspA_cat"/>
    <property type="match status" value="1"/>
</dbReference>
<dbReference type="InterPro" id="IPR055438">
    <property type="entry name" value="AstE_AspA_cat"/>
</dbReference>
<evidence type="ECO:0000259" key="6">
    <source>
        <dbReference type="Pfam" id="PF24827"/>
    </source>
</evidence>
<dbReference type="PIRSF" id="PIRSF039012">
    <property type="entry name" value="ASP"/>
    <property type="match status" value="1"/>
</dbReference>
<dbReference type="AlphaFoldDB" id="A0A7X1AYR4"/>